<dbReference type="InterPro" id="IPR000182">
    <property type="entry name" value="GNAT_dom"/>
</dbReference>
<dbReference type="SUPFAM" id="SSF55729">
    <property type="entry name" value="Acyl-CoA N-acyltransferases (Nat)"/>
    <property type="match status" value="1"/>
</dbReference>
<keyword evidence="2" id="KW-0012">Acyltransferase</keyword>
<reference evidence="4" key="1">
    <citation type="journal article" date="2022" name="Nat. Microbiol.">
        <title>Unique mobile elements and scalable gene flow at the prokaryote-eukaryote boundary revealed by circularized Asgard archaea genomes.</title>
        <authorList>
            <person name="Wu F."/>
            <person name="Speth D.R."/>
            <person name="Philosof A."/>
            <person name="Cremiere A."/>
            <person name="Narayanan A."/>
            <person name="Barco R.A."/>
            <person name="Connon S.A."/>
            <person name="Amend J.P."/>
            <person name="Antoshechkin I.A."/>
            <person name="Orphan V.J."/>
        </authorList>
    </citation>
    <scope>NUCLEOTIDE SEQUENCE</scope>
    <source>
        <strain evidence="4">PM71</strain>
    </source>
</reference>
<evidence type="ECO:0000313" key="4">
    <source>
        <dbReference type="EMBL" id="UJG40943.1"/>
    </source>
</evidence>
<dbReference type="PROSITE" id="PS51186">
    <property type="entry name" value="GNAT"/>
    <property type="match status" value="1"/>
</dbReference>
<organism evidence="4">
    <name type="scientific">Candidatus Heimdallarchaeum aukensis</name>
    <dbReference type="NCBI Taxonomy" id="2876573"/>
    <lineage>
        <taxon>Archaea</taxon>
        <taxon>Promethearchaeati</taxon>
        <taxon>Candidatus Heimdallarchaeota</taxon>
        <taxon>Candidatus Heimdallarchaeia (ex Rinke et al. 2021) (nom. nud.)</taxon>
        <taxon>Candidatus Heimdallarchaeales</taxon>
        <taxon>Candidatus Heimdallarchaeaceae</taxon>
        <taxon>Candidatus Heimdallarchaeum</taxon>
    </lineage>
</organism>
<name>A0A9Y1BKW8_9ARCH</name>
<sequence length="1104" mass="128815">MKKMNKIKKNVIFPEPVSTIKIRPLQKTEKDYKEIARCFNSFNDSDSWPDGFGGSFVFTEEWAENEYSLKDLSSHFVALTKDEDQKIVGVCYCNRSSHLKDAWYVALLGVDPAFQGKKIGKSLLLNATRFALEKQARLISLHTWGGNLKAMPLYKRQGYKWRPDTVVYMENYIPQILNFPLFTPIFKQISWYDSFKPHITQEQDKEFIEKMKIYEYKFQNEKDDFELTTWIDRTIGYISGFHLKHEKEDISIKAYTPKSEAFIGVEKFPVFLEISNNTDKEKTLNIFLISSSSIKIDESKTDEQIKIKPNTKIKLSFKGSFLPSTPEFDDKRFKQSLVEHYVSFKIQYNETEFHLYVGKIPKSPVKVEISPYYLNVLPSSKTSIPFSISNFTGEKQNWTLKIKNGNYVSFLSNTIETEVSIYDNLVEVDAEVENTSTTVDYIQAKIYSNEINKEIGSFDLPILIVNKDKAIHYKINQFHYIENKYVRVKFDETPLSSNMIYIDDKKRKLKIMGNSIVLGLPFDNEGSEFYTKKLNHEIKELEDGILFISTCLSENKKGIKVVRKLFIPHDASPLKISYELENTTDNKIENMGVHYGYWWWSGHQPQKYKIIPLKEGIYYSNLFELSLELGKDPSKLKEGWVACKYDNGFAGFLFNLEKTDKVYLDSTLPHVDYILPFIEPKTKIELPAVYFYFADDWKSVREKWSELYLGKYLVDEEDEQPSPMRIYGISLGKEASIVDGLFIEKNNSKFYFNFDAFLPTEFKGKILFKEGKIYPNEIKLEGKKIARFSQDLKIDVLDTLETLKEKLILDTGSYIDEKDIALCFYSNEKPIKKEINEEKNKYIQVSNGLVTFRASHNFNGVAYFLSYKDQKNIFKTFWPESPPFLWDNRFFGGIAPHIVQYNSWDFQDYLDLKFELLPDVRKGKLEGVGMKSEIITYSPYLKGLQVTNYYLTLPASPFLLVQQQIYNHSGVSRYFNPVISINLEPSGTTEDKYYIDNGETYLTFRTQDFESDAWKRKKGKTRWVAYKNRDAPYYLGVVINSKKFGYTVEPYIPNLNISKIIVQSPIAKIKPKETLTFETMIIFTDELEKIKPFTNNNIRELIEE</sequence>
<dbReference type="AlphaFoldDB" id="A0A9Y1BKW8"/>
<dbReference type="InterPro" id="IPR016181">
    <property type="entry name" value="Acyl_CoA_acyltransferase"/>
</dbReference>
<dbReference type="EMBL" id="CP084166">
    <property type="protein sequence ID" value="UJG40943.1"/>
    <property type="molecule type" value="Genomic_DNA"/>
</dbReference>
<dbReference type="PANTHER" id="PTHR43877">
    <property type="entry name" value="AMINOALKYLPHOSPHONATE N-ACETYLTRANSFERASE-RELATED-RELATED"/>
    <property type="match status" value="1"/>
</dbReference>
<proteinExistence type="predicted"/>
<evidence type="ECO:0000259" key="3">
    <source>
        <dbReference type="PROSITE" id="PS51186"/>
    </source>
</evidence>
<keyword evidence="1" id="KW-0808">Transferase</keyword>
<dbReference type="Pfam" id="PF00583">
    <property type="entry name" value="Acetyltransf_1"/>
    <property type="match status" value="1"/>
</dbReference>
<evidence type="ECO:0000256" key="2">
    <source>
        <dbReference type="ARBA" id="ARBA00023315"/>
    </source>
</evidence>
<dbReference type="CDD" id="cd04301">
    <property type="entry name" value="NAT_SF"/>
    <property type="match status" value="1"/>
</dbReference>
<dbReference type="InterPro" id="IPR050832">
    <property type="entry name" value="Bact_Acetyltransf"/>
</dbReference>
<gene>
    <name evidence="4" type="ORF">K9W45_00445</name>
</gene>
<feature type="domain" description="N-acetyltransferase" evidence="3">
    <location>
        <begin position="20"/>
        <end position="174"/>
    </location>
</feature>
<accession>A0A9Y1BKW8</accession>
<dbReference type="Gene3D" id="3.40.630.30">
    <property type="match status" value="1"/>
</dbReference>
<dbReference type="Proteomes" id="UP001201020">
    <property type="component" value="Chromosome"/>
</dbReference>
<dbReference type="GO" id="GO:0016747">
    <property type="term" value="F:acyltransferase activity, transferring groups other than amino-acyl groups"/>
    <property type="evidence" value="ECO:0007669"/>
    <property type="project" value="InterPro"/>
</dbReference>
<protein>
    <submittedName>
        <fullName evidence="4">GNAT family N-acetyltransferase</fullName>
    </submittedName>
</protein>
<evidence type="ECO:0000256" key="1">
    <source>
        <dbReference type="ARBA" id="ARBA00022679"/>
    </source>
</evidence>